<sequence length="204" mass="21887">MHRRQFVAAAVSLAAGRRLLAQGEVQGTSSDTTQSQSAASNMVMNQSAIRPVRLPVKPGARPVLTTQQRDDLEHRIHCQCGCTLDVFTCRTTDFSCSVSPAMHGDVQRLVEGGYSADEIVAAFTDVYGERVLMVPKKEGFNWAGYVAPFVAIGTAGAVVATTLRRWRARAAVVTPASRGDVQADVDATPEELARLDAAVRAEEA</sequence>
<dbReference type="HOGENOM" id="CLU_1406990_0_0_0"/>
<evidence type="ECO:0000256" key="2">
    <source>
        <dbReference type="ARBA" id="ARBA00022617"/>
    </source>
</evidence>
<dbReference type="InterPro" id="IPR038297">
    <property type="entry name" value="CcmH/CycL/NrfF/Ccl2_sf"/>
</dbReference>
<dbReference type="RefSeq" id="WP_158508792.1">
    <property type="nucleotide sequence ID" value="NZ_CP007128.1"/>
</dbReference>
<dbReference type="OrthoDB" id="121848at2"/>
<keyword evidence="5" id="KW-0472">Membrane</keyword>
<evidence type="ECO:0000313" key="7">
    <source>
        <dbReference type="EMBL" id="AHG90280.1"/>
    </source>
</evidence>
<dbReference type="GO" id="GO:0046872">
    <property type="term" value="F:metal ion binding"/>
    <property type="evidence" value="ECO:0007669"/>
    <property type="project" value="UniProtKB-KW"/>
</dbReference>
<comment type="function">
    <text evidence="5">Possible subunit of a heme lyase.</text>
</comment>
<dbReference type="InParanoid" id="W0RIX8"/>
<keyword evidence="5" id="KW-1133">Transmembrane helix</keyword>
<feature type="transmembrane region" description="Helical" evidence="5">
    <location>
        <begin position="142"/>
        <end position="163"/>
    </location>
</feature>
<comment type="similarity">
    <text evidence="1 5">Belongs to the CcmH/CycL/Ccl2/NrfF family.</text>
</comment>
<dbReference type="KEGG" id="gba:J421_2743"/>
<evidence type="ECO:0000313" key="8">
    <source>
        <dbReference type="Proteomes" id="UP000019151"/>
    </source>
</evidence>
<accession>W0RIX8</accession>
<keyword evidence="5" id="KW-0732">Signal</keyword>
<protein>
    <recommendedName>
        <fullName evidence="5">Cytochrome c-type biogenesis protein</fullName>
    </recommendedName>
</protein>
<dbReference type="eggNOG" id="COG3088">
    <property type="taxonomic scope" value="Bacteria"/>
</dbReference>
<name>W0RIX8_9BACT</name>
<gene>
    <name evidence="7" type="ORF">J421_2743</name>
</gene>
<keyword evidence="2 5" id="KW-0349">Heme</keyword>
<evidence type="ECO:0000256" key="4">
    <source>
        <dbReference type="ARBA" id="ARBA00023004"/>
    </source>
</evidence>
<evidence type="ECO:0000256" key="5">
    <source>
        <dbReference type="RuleBase" id="RU364112"/>
    </source>
</evidence>
<dbReference type="AlphaFoldDB" id="W0RIX8"/>
<organism evidence="7 8">
    <name type="scientific">Gemmatirosa kalamazoonensis</name>
    <dbReference type="NCBI Taxonomy" id="861299"/>
    <lineage>
        <taxon>Bacteria</taxon>
        <taxon>Pseudomonadati</taxon>
        <taxon>Gemmatimonadota</taxon>
        <taxon>Gemmatimonadia</taxon>
        <taxon>Gemmatimonadales</taxon>
        <taxon>Gemmatimonadaceae</taxon>
        <taxon>Gemmatirosa</taxon>
    </lineage>
</organism>
<keyword evidence="8" id="KW-1185">Reference proteome</keyword>
<dbReference type="EMBL" id="CP007128">
    <property type="protein sequence ID" value="AHG90280.1"/>
    <property type="molecule type" value="Genomic_DNA"/>
</dbReference>
<dbReference type="Gene3D" id="1.10.8.640">
    <property type="entry name" value="Cytochrome C biogenesis protein"/>
    <property type="match status" value="1"/>
</dbReference>
<dbReference type="STRING" id="861299.J421_2743"/>
<keyword evidence="3 5" id="KW-0479">Metal-binding</keyword>
<proteinExistence type="inferred from homology"/>
<keyword evidence="4 5" id="KW-0408">Iron</keyword>
<keyword evidence="5" id="KW-0812">Transmembrane</keyword>
<dbReference type="Pfam" id="PF03918">
    <property type="entry name" value="CcmH"/>
    <property type="match status" value="1"/>
</dbReference>
<feature type="domain" description="CcmH/CycL/Ccl2/NrfF N-terminal" evidence="6">
    <location>
        <begin position="69"/>
        <end position="182"/>
    </location>
</feature>
<dbReference type="Proteomes" id="UP000019151">
    <property type="component" value="Chromosome"/>
</dbReference>
<dbReference type="InterPro" id="IPR005616">
    <property type="entry name" value="CcmH/CycL/Ccl2/NrfF_N"/>
</dbReference>
<evidence type="ECO:0000256" key="1">
    <source>
        <dbReference type="ARBA" id="ARBA00010342"/>
    </source>
</evidence>
<evidence type="ECO:0000259" key="6">
    <source>
        <dbReference type="Pfam" id="PF03918"/>
    </source>
</evidence>
<reference evidence="7 8" key="1">
    <citation type="journal article" date="2014" name="Genome Announc.">
        <title>Genome Sequence and Methylome of Soil Bacterium Gemmatirosa kalamazoonensis KBS708T, a Member of the Rarely Cultivated Gemmatimonadetes Phylum.</title>
        <authorList>
            <person name="Debruyn J.M."/>
            <person name="Radosevich M."/>
            <person name="Wommack K.E."/>
            <person name="Polson S.W."/>
            <person name="Hauser L.J."/>
            <person name="Fawaz M.N."/>
            <person name="Korlach J."/>
            <person name="Tsai Y.C."/>
        </authorList>
    </citation>
    <scope>NUCLEOTIDE SEQUENCE [LARGE SCALE GENOMIC DNA]</scope>
    <source>
        <strain evidence="7 8">KBS708</strain>
    </source>
</reference>
<evidence type="ECO:0000256" key="3">
    <source>
        <dbReference type="ARBA" id="ARBA00022723"/>
    </source>
</evidence>